<comment type="caution">
    <text evidence="1">The sequence shown here is derived from an EMBL/GenBank/DDBJ whole genome shotgun (WGS) entry which is preliminary data.</text>
</comment>
<name>A0A2N6Q8P8_9BACT</name>
<gene>
    <name evidence="1" type="ORF">CJ232_00585</name>
</gene>
<evidence type="ECO:0000313" key="2">
    <source>
        <dbReference type="Proteomes" id="UP000235661"/>
    </source>
</evidence>
<dbReference type="Proteomes" id="UP000235661">
    <property type="component" value="Unassembled WGS sequence"/>
</dbReference>
<protein>
    <submittedName>
        <fullName evidence="1">Uncharacterized protein</fullName>
    </submittedName>
</protein>
<proteinExistence type="predicted"/>
<dbReference type="EMBL" id="PNGI01000001">
    <property type="protein sequence ID" value="PMC11282.1"/>
    <property type="molecule type" value="Genomic_DNA"/>
</dbReference>
<accession>A0A2N6Q8P8</accession>
<dbReference type="AlphaFoldDB" id="A0A2N6Q8P8"/>
<reference evidence="1 2" key="1">
    <citation type="submission" date="2017-09" db="EMBL/GenBank/DDBJ databases">
        <title>Bacterial strain isolated from the female urinary microbiota.</title>
        <authorList>
            <person name="Thomas-White K."/>
            <person name="Kumar N."/>
            <person name="Forster S."/>
            <person name="Putonti C."/>
            <person name="Lawley T."/>
            <person name="Wolfe A.J."/>
        </authorList>
    </citation>
    <scope>NUCLEOTIDE SEQUENCE [LARGE SCALE GENOMIC DNA]</scope>
    <source>
        <strain evidence="1 2">UMB0818</strain>
    </source>
</reference>
<organism evidence="1 2">
    <name type="scientific">Hoylesella timonensis</name>
    <dbReference type="NCBI Taxonomy" id="386414"/>
    <lineage>
        <taxon>Bacteria</taxon>
        <taxon>Pseudomonadati</taxon>
        <taxon>Bacteroidota</taxon>
        <taxon>Bacteroidia</taxon>
        <taxon>Bacteroidales</taxon>
        <taxon>Prevotellaceae</taxon>
        <taxon>Hoylesella</taxon>
    </lineage>
</organism>
<evidence type="ECO:0000313" key="1">
    <source>
        <dbReference type="EMBL" id="PMC11282.1"/>
    </source>
</evidence>
<sequence length="173" mass="18883">MTTLPTTFDDNNTSLIYISKRLKLNFCGNALGDDSTLIHSSSWQQCKFRGNALNNVASLIYASNRLKFNFCGNALGDDTTLIHSSSWQQCKFRGTASNNVASLIYASKRQKPTAQGNTLGKHACVGLRPVRAKALHIKALRMLLSLQDVPTPFNITQGVTPGCTLLPLRGVNL</sequence>